<comment type="caution">
    <text evidence="9">The sequence shown here is derived from an EMBL/GenBank/DDBJ whole genome shotgun (WGS) entry which is preliminary data.</text>
</comment>
<keyword evidence="6" id="KW-0479">Metal-binding</keyword>
<dbReference type="PANTHER" id="PTHR34382">
    <property type="entry name" value="PTS SYSTEM N,N'-DIACETYLCHITOBIOSE-SPECIFIC EIIA COMPONENT"/>
    <property type="match status" value="1"/>
</dbReference>
<feature type="active site" description="Tele-phosphohistidine intermediate" evidence="5">
    <location>
        <position position="79"/>
    </location>
</feature>
<dbReference type="EMBL" id="QUMS01000005">
    <property type="protein sequence ID" value="REG05503.1"/>
    <property type="molecule type" value="Genomic_DNA"/>
</dbReference>
<evidence type="ECO:0000256" key="7">
    <source>
        <dbReference type="PROSITE-ProRule" id="PRU00418"/>
    </source>
</evidence>
<comment type="cofactor">
    <cofactor evidence="6">
        <name>Mg(2+)</name>
        <dbReference type="ChEBI" id="CHEBI:18420"/>
    </cofactor>
    <text evidence="6">Binds 1 Mg(2+) ion per trimer.</text>
</comment>
<evidence type="ECO:0000256" key="5">
    <source>
        <dbReference type="PIRSR" id="PIRSR000699-1"/>
    </source>
</evidence>
<dbReference type="PIRSF" id="PIRSF000699">
    <property type="entry name" value="PTS_IILac_III"/>
    <property type="match status" value="1"/>
</dbReference>
<feature type="binding site" evidence="6">
    <location>
        <position position="82"/>
    </location>
    <ligand>
        <name>Mg(2+)</name>
        <dbReference type="ChEBI" id="CHEBI:18420"/>
        <note>ligand shared between all trimeric partners</note>
    </ligand>
</feature>
<evidence type="ECO:0000256" key="4">
    <source>
        <dbReference type="ARBA" id="ARBA00022683"/>
    </source>
</evidence>
<evidence type="ECO:0000313" key="9">
    <source>
        <dbReference type="EMBL" id="REG05503.1"/>
    </source>
</evidence>
<dbReference type="Pfam" id="PF02255">
    <property type="entry name" value="PTS_IIA"/>
    <property type="match status" value="1"/>
</dbReference>
<keyword evidence="6" id="KW-0460">Magnesium</keyword>
<dbReference type="GO" id="GO:0016740">
    <property type="term" value="F:transferase activity"/>
    <property type="evidence" value="ECO:0007669"/>
    <property type="project" value="UniProtKB-KW"/>
</dbReference>
<evidence type="ECO:0000256" key="6">
    <source>
        <dbReference type="PIRSR" id="PIRSR000699-2"/>
    </source>
</evidence>
<keyword evidence="10" id="KW-1185">Reference proteome</keyword>
<protein>
    <submittedName>
        <fullName evidence="9">PTS system cellobiose-specific IIA component</fullName>
    </submittedName>
</protein>
<dbReference type="OrthoDB" id="389577at2"/>
<dbReference type="PANTHER" id="PTHR34382:SF7">
    <property type="entry name" value="PTS SYSTEM N,N'-DIACETYLCHITOBIOSE-SPECIFIC EIIA COMPONENT"/>
    <property type="match status" value="1"/>
</dbReference>
<dbReference type="GO" id="GO:0009401">
    <property type="term" value="P:phosphoenolpyruvate-dependent sugar phosphotransferase system"/>
    <property type="evidence" value="ECO:0007669"/>
    <property type="project" value="UniProtKB-KW"/>
</dbReference>
<evidence type="ECO:0000256" key="2">
    <source>
        <dbReference type="ARBA" id="ARBA00022597"/>
    </source>
</evidence>
<dbReference type="RefSeq" id="WP_116226161.1">
    <property type="nucleotide sequence ID" value="NZ_AP018437.1"/>
</dbReference>
<accession>A0A347ZWS9</accession>
<evidence type="ECO:0000313" key="10">
    <source>
        <dbReference type="Proteomes" id="UP000256388"/>
    </source>
</evidence>
<evidence type="ECO:0000256" key="1">
    <source>
        <dbReference type="ARBA" id="ARBA00022448"/>
    </source>
</evidence>
<sequence>MTNESKSVQFATMTILHAGNARKLIADAYAELYDFNFDNARQKIKEAKEEALFAHREQSKIIKTESQGDTLEFSLLLTHAQDTLMSAVSEMYIAKNIIKLVERLYTEIHNEKP</sequence>
<gene>
    <name evidence="9" type="ORF">DFR64_2907</name>
</gene>
<dbReference type="InterPro" id="IPR003188">
    <property type="entry name" value="PTS_IIA_lac/cel"/>
</dbReference>
<dbReference type="SUPFAM" id="SSF46973">
    <property type="entry name" value="Enzyme IIa from lactose specific PTS, IIa-lac"/>
    <property type="match status" value="1"/>
</dbReference>
<dbReference type="InterPro" id="IPR036542">
    <property type="entry name" value="PTS_IIA_lac/cel_sf"/>
</dbReference>
<keyword evidence="8" id="KW-0175">Coiled coil</keyword>
<feature type="coiled-coil region" evidence="8">
    <location>
        <begin position="30"/>
        <end position="57"/>
    </location>
</feature>
<keyword evidence="1" id="KW-0813">Transport</keyword>
<organism evidence="9 10">
    <name type="scientific">Pelolinea submarina</name>
    <dbReference type="NCBI Taxonomy" id="913107"/>
    <lineage>
        <taxon>Bacteria</taxon>
        <taxon>Bacillati</taxon>
        <taxon>Chloroflexota</taxon>
        <taxon>Anaerolineae</taxon>
        <taxon>Anaerolineales</taxon>
        <taxon>Anaerolineaceae</taxon>
        <taxon>Pelolinea</taxon>
    </lineage>
</organism>
<dbReference type="AlphaFoldDB" id="A0A347ZWS9"/>
<evidence type="ECO:0000256" key="8">
    <source>
        <dbReference type="SAM" id="Coils"/>
    </source>
</evidence>
<dbReference type="PROSITE" id="PS51095">
    <property type="entry name" value="PTS_EIIA_TYPE_3"/>
    <property type="match status" value="1"/>
</dbReference>
<feature type="modified residue" description="Phosphohistidine; by HPr" evidence="7">
    <location>
        <position position="79"/>
    </location>
</feature>
<evidence type="ECO:0000256" key="3">
    <source>
        <dbReference type="ARBA" id="ARBA00022679"/>
    </source>
</evidence>
<keyword evidence="4" id="KW-0598">Phosphotransferase system</keyword>
<reference evidence="9 10" key="1">
    <citation type="submission" date="2018-08" db="EMBL/GenBank/DDBJ databases">
        <title>Genomic Encyclopedia of Type Strains, Phase IV (KMG-IV): sequencing the most valuable type-strain genomes for metagenomic binning, comparative biology and taxonomic classification.</title>
        <authorList>
            <person name="Goeker M."/>
        </authorList>
    </citation>
    <scope>NUCLEOTIDE SEQUENCE [LARGE SCALE GENOMIC DNA]</scope>
    <source>
        <strain evidence="9 10">DSM 23923</strain>
    </source>
</reference>
<keyword evidence="3" id="KW-0808">Transferase</keyword>
<dbReference type="GO" id="GO:0046872">
    <property type="term" value="F:metal ion binding"/>
    <property type="evidence" value="ECO:0007669"/>
    <property type="project" value="UniProtKB-KW"/>
</dbReference>
<dbReference type="Proteomes" id="UP000256388">
    <property type="component" value="Unassembled WGS sequence"/>
</dbReference>
<name>A0A347ZWS9_9CHLR</name>
<dbReference type="Gene3D" id="1.20.58.80">
    <property type="entry name" value="Phosphotransferase system, lactose/cellobiose-type IIA subunit"/>
    <property type="match status" value="1"/>
</dbReference>
<proteinExistence type="predicted"/>
<keyword evidence="2" id="KW-0762">Sugar transport</keyword>